<reference evidence="2" key="1">
    <citation type="journal article" date="2010" name="Genome Res.">
        <title>Population genomic sequencing of Coccidioides fungi reveals recent hybridization and transposon control.</title>
        <authorList>
            <person name="Neafsey D.E."/>
            <person name="Barker B.M."/>
            <person name="Sharpton T.J."/>
            <person name="Stajich J.E."/>
            <person name="Park D.J."/>
            <person name="Whiston E."/>
            <person name="Hung C.-Y."/>
            <person name="McMahan C."/>
            <person name="White J."/>
            <person name="Sykes S."/>
            <person name="Heiman D."/>
            <person name="Young S."/>
            <person name="Zeng Q."/>
            <person name="Abouelleil A."/>
            <person name="Aftuck L."/>
            <person name="Bessette D."/>
            <person name="Brown A."/>
            <person name="FitzGerald M."/>
            <person name="Lui A."/>
            <person name="Macdonald J.P."/>
            <person name="Priest M."/>
            <person name="Orbach M.J."/>
            <person name="Galgiani J.N."/>
            <person name="Kirkland T.N."/>
            <person name="Cole G.T."/>
            <person name="Birren B.W."/>
            <person name="Henn M.R."/>
            <person name="Taylor J.W."/>
            <person name="Rounsley S.D."/>
        </authorList>
    </citation>
    <scope>NUCLEOTIDE SEQUENCE [LARGE SCALE GENOMIC DNA]</scope>
    <source>
        <strain evidence="2">RMSCC 757 / Silveira</strain>
    </source>
</reference>
<evidence type="ECO:0000313" key="1">
    <source>
        <dbReference type="EMBL" id="EFW20803.1"/>
    </source>
</evidence>
<gene>
    <name evidence="1" type="ORF">CPSG_02645</name>
</gene>
<proteinExistence type="predicted"/>
<keyword evidence="2" id="KW-1185">Reference proteome</keyword>
<accession>E9CXX5</accession>
<dbReference type="VEuPathDB" id="FungiDB:CPSG_02645"/>
<evidence type="ECO:0000313" key="2">
    <source>
        <dbReference type="Proteomes" id="UP000002497"/>
    </source>
</evidence>
<name>E9CXX5_COCPS</name>
<dbReference type="Proteomes" id="UP000002497">
    <property type="component" value="Unassembled WGS sequence"/>
</dbReference>
<organism evidence="2">
    <name type="scientific">Coccidioides posadasii (strain RMSCC 757 / Silveira)</name>
    <name type="common">Valley fever fungus</name>
    <dbReference type="NCBI Taxonomy" id="443226"/>
    <lineage>
        <taxon>Eukaryota</taxon>
        <taxon>Fungi</taxon>
        <taxon>Dikarya</taxon>
        <taxon>Ascomycota</taxon>
        <taxon>Pezizomycotina</taxon>
        <taxon>Eurotiomycetes</taxon>
        <taxon>Eurotiomycetidae</taxon>
        <taxon>Onygenales</taxon>
        <taxon>Onygenaceae</taxon>
        <taxon>Coccidioides</taxon>
    </lineage>
</organism>
<dbReference type="OMA" id="HFHILQR"/>
<dbReference type="AlphaFoldDB" id="E9CXX5"/>
<reference evidence="2" key="2">
    <citation type="submission" date="2010-03" db="EMBL/GenBank/DDBJ databases">
        <title>The genome sequence of Coccidioides posadasii strain Silveira.</title>
        <authorList>
            <consortium name="The Broad Institute Genome Sequencing Center for Infectious Disease"/>
            <person name="Neafsey D."/>
            <person name="Orbach M."/>
            <person name="Henn M.R."/>
            <person name="Cole G.T."/>
            <person name="Galgiani J."/>
            <person name="Gardner M.J."/>
            <person name="Kirkland T.N."/>
            <person name="Taylor J.W."/>
            <person name="Young S.K."/>
            <person name="Zeng Q."/>
            <person name="Koehrsen M."/>
            <person name="Alvarado L."/>
            <person name="Berlin A."/>
            <person name="Borenstein D."/>
            <person name="Chapman S.B."/>
            <person name="Chen Z."/>
            <person name="Engels R."/>
            <person name="Freedman E."/>
            <person name="Gellesch M."/>
            <person name="Goldberg J."/>
            <person name="Griggs A."/>
            <person name="Gujja S."/>
            <person name="Heilman E."/>
            <person name="Heiman D."/>
            <person name="Howarth C."/>
            <person name="Jen D."/>
            <person name="Larson L."/>
            <person name="Mehta T."/>
            <person name="Neiman D."/>
            <person name="Park D."/>
            <person name="Pearson M."/>
            <person name="Richards J."/>
            <person name="Roberts A."/>
            <person name="Saif S."/>
            <person name="Shea T."/>
            <person name="Shenoy N."/>
            <person name="Sisk P."/>
            <person name="Stolte C."/>
            <person name="Sykes S."/>
            <person name="Walk T."/>
            <person name="White J."/>
            <person name="Yandava C."/>
            <person name="Haas B."/>
            <person name="Nusbaum C."/>
            <person name="Birren B."/>
        </authorList>
    </citation>
    <scope>NUCLEOTIDE SEQUENCE [LARGE SCALE GENOMIC DNA]</scope>
    <source>
        <strain evidence="2">RMSCC 757 / Silveira</strain>
    </source>
</reference>
<dbReference type="HOGENOM" id="CLU_1948645_0_0_1"/>
<sequence>MATVSTVLDHFHILQRAGGSGPLRYRLGRMQEMETMVLTRIYMNHELKSSIYGLQDSVLGNDSRGTITGGLRMSFFINQGVYLCNKPNETCKIITPPSAAILKDLENLRSTVPKCQHTKGMSTAKNPNT</sequence>
<dbReference type="EMBL" id="GL636488">
    <property type="protein sequence ID" value="EFW20803.1"/>
    <property type="molecule type" value="Genomic_DNA"/>
</dbReference>
<protein>
    <submittedName>
        <fullName evidence="1">Predicted protein</fullName>
    </submittedName>
</protein>